<keyword evidence="6 16" id="KW-0812">Transmembrane</keyword>
<dbReference type="PROSITE" id="PS50089">
    <property type="entry name" value="ZF_RING_2"/>
    <property type="match status" value="1"/>
</dbReference>
<dbReference type="GO" id="GO:0016020">
    <property type="term" value="C:membrane"/>
    <property type="evidence" value="ECO:0007669"/>
    <property type="project" value="UniProtKB-SubCell"/>
</dbReference>
<feature type="transmembrane region" description="Helical" evidence="16">
    <location>
        <begin position="63"/>
        <end position="82"/>
    </location>
</feature>
<dbReference type="PANTHER" id="PTHR46913:SF19">
    <property type="entry name" value="RING-TYPE E3 UBIQUITIN TRANSFERASE"/>
    <property type="match status" value="1"/>
</dbReference>
<dbReference type="EMBL" id="JAATIP010000101">
    <property type="protein sequence ID" value="KAF4373140.1"/>
    <property type="molecule type" value="Genomic_DNA"/>
</dbReference>
<dbReference type="Proteomes" id="UP000583929">
    <property type="component" value="Unassembled WGS sequence"/>
</dbReference>
<evidence type="ECO:0000259" key="17">
    <source>
        <dbReference type="PROSITE" id="PS50089"/>
    </source>
</evidence>
<dbReference type="Proteomes" id="UP000525078">
    <property type="component" value="Unassembled WGS sequence"/>
</dbReference>
<feature type="compositionally biased region" description="Acidic residues" evidence="15">
    <location>
        <begin position="254"/>
        <end position="266"/>
    </location>
</feature>
<evidence type="ECO:0000256" key="16">
    <source>
        <dbReference type="SAM" id="Phobius"/>
    </source>
</evidence>
<evidence type="ECO:0000256" key="14">
    <source>
        <dbReference type="PROSITE-ProRule" id="PRU00175"/>
    </source>
</evidence>
<dbReference type="GO" id="GO:0016567">
    <property type="term" value="P:protein ubiquitination"/>
    <property type="evidence" value="ECO:0007669"/>
    <property type="project" value="UniProtKB-UniPathway"/>
</dbReference>
<evidence type="ECO:0000256" key="3">
    <source>
        <dbReference type="ARBA" id="ARBA00004906"/>
    </source>
</evidence>
<comment type="catalytic activity">
    <reaction evidence="1">
        <text>S-ubiquitinyl-[E2 ubiquitin-conjugating enzyme]-L-cysteine + [acceptor protein]-L-lysine = [E2 ubiquitin-conjugating enzyme]-L-cysteine + N(6)-ubiquitinyl-[acceptor protein]-L-lysine.</text>
        <dbReference type="EC" id="2.3.2.27"/>
    </reaction>
</comment>
<keyword evidence="9" id="KW-0833">Ubl conjugation pathway</keyword>
<organism evidence="19 20">
    <name type="scientific">Cannabis sativa</name>
    <name type="common">Hemp</name>
    <name type="synonym">Marijuana</name>
    <dbReference type="NCBI Taxonomy" id="3483"/>
    <lineage>
        <taxon>Eukaryota</taxon>
        <taxon>Viridiplantae</taxon>
        <taxon>Streptophyta</taxon>
        <taxon>Embryophyta</taxon>
        <taxon>Tracheophyta</taxon>
        <taxon>Spermatophyta</taxon>
        <taxon>Magnoliopsida</taxon>
        <taxon>eudicotyledons</taxon>
        <taxon>Gunneridae</taxon>
        <taxon>Pentapetalae</taxon>
        <taxon>rosids</taxon>
        <taxon>fabids</taxon>
        <taxon>Rosales</taxon>
        <taxon>Cannabaceae</taxon>
        <taxon>Cannabis</taxon>
    </lineage>
</organism>
<evidence type="ECO:0000256" key="7">
    <source>
        <dbReference type="ARBA" id="ARBA00022723"/>
    </source>
</evidence>
<evidence type="ECO:0000256" key="10">
    <source>
        <dbReference type="ARBA" id="ARBA00022833"/>
    </source>
</evidence>
<dbReference type="GO" id="GO:0061630">
    <property type="term" value="F:ubiquitin protein ligase activity"/>
    <property type="evidence" value="ECO:0007669"/>
    <property type="project" value="UniProtKB-EC"/>
</dbReference>
<dbReference type="SMART" id="SM00184">
    <property type="entry name" value="RING"/>
    <property type="match status" value="1"/>
</dbReference>
<evidence type="ECO:0000256" key="11">
    <source>
        <dbReference type="ARBA" id="ARBA00022989"/>
    </source>
</evidence>
<evidence type="ECO:0000256" key="9">
    <source>
        <dbReference type="ARBA" id="ARBA00022786"/>
    </source>
</evidence>
<dbReference type="CDD" id="cd16461">
    <property type="entry name" value="RING-H2_EL5-like"/>
    <property type="match status" value="1"/>
</dbReference>
<evidence type="ECO:0000313" key="18">
    <source>
        <dbReference type="EMBL" id="KAF4372924.1"/>
    </source>
</evidence>
<dbReference type="PANTHER" id="PTHR46913">
    <property type="entry name" value="RING-H2 FINGER PROTEIN ATL16"/>
    <property type="match status" value="1"/>
</dbReference>
<reference evidence="20 21" key="1">
    <citation type="journal article" date="2020" name="bioRxiv">
        <title>Sequence and annotation of 42 cannabis genomes reveals extensive copy number variation in cannabinoid synthesis and pathogen resistance genes.</title>
        <authorList>
            <person name="Mckernan K.J."/>
            <person name="Helbert Y."/>
            <person name="Kane L.T."/>
            <person name="Ebling H."/>
            <person name="Zhang L."/>
            <person name="Liu B."/>
            <person name="Eaton Z."/>
            <person name="Mclaughlin S."/>
            <person name="Kingan S."/>
            <person name="Baybayan P."/>
            <person name="Concepcion G."/>
            <person name="Jordan M."/>
            <person name="Riva A."/>
            <person name="Barbazuk W."/>
            <person name="Harkins T."/>
        </authorList>
    </citation>
    <scope>NUCLEOTIDE SEQUENCE [LARGE SCALE GENOMIC DNA]</scope>
    <source>
        <strain evidence="20 21">cv. Jamaican Lion 4</strain>
        <strain evidence="18">Father</strain>
        <strain evidence="19">Mother</strain>
        <tissue evidence="19">Leaf</tissue>
    </source>
</reference>
<dbReference type="InterPro" id="IPR001841">
    <property type="entry name" value="Znf_RING"/>
</dbReference>
<comment type="similarity">
    <text evidence="13">Belongs to the RING-type zinc finger family. ATL subfamily.</text>
</comment>
<feature type="domain" description="RING-type" evidence="17">
    <location>
        <begin position="161"/>
        <end position="203"/>
    </location>
</feature>
<evidence type="ECO:0000256" key="4">
    <source>
        <dbReference type="ARBA" id="ARBA00012483"/>
    </source>
</evidence>
<dbReference type="OrthoDB" id="9984778at2759"/>
<dbReference type="SUPFAM" id="SSF57850">
    <property type="entry name" value="RING/U-box"/>
    <property type="match status" value="1"/>
</dbReference>
<dbReference type="Gene3D" id="3.30.40.10">
    <property type="entry name" value="Zinc/RING finger domain, C3HC4 (zinc finger)"/>
    <property type="match status" value="1"/>
</dbReference>
<name>A0A7J6FTH5_CANSA</name>
<dbReference type="EMBL" id="JAATIQ010000183">
    <property type="protein sequence ID" value="KAF4372924.1"/>
    <property type="molecule type" value="Genomic_DNA"/>
</dbReference>
<proteinExistence type="inferred from homology"/>
<feature type="region of interest" description="Disordered" evidence="15">
    <location>
        <begin position="253"/>
        <end position="275"/>
    </location>
</feature>
<dbReference type="InterPro" id="IPR013083">
    <property type="entry name" value="Znf_RING/FYVE/PHD"/>
</dbReference>
<dbReference type="InterPro" id="IPR044600">
    <property type="entry name" value="ATL1/ATL16-like"/>
</dbReference>
<dbReference type="GO" id="GO:0008270">
    <property type="term" value="F:zinc ion binding"/>
    <property type="evidence" value="ECO:0007669"/>
    <property type="project" value="UniProtKB-KW"/>
</dbReference>
<evidence type="ECO:0000256" key="1">
    <source>
        <dbReference type="ARBA" id="ARBA00000900"/>
    </source>
</evidence>
<evidence type="ECO:0000256" key="2">
    <source>
        <dbReference type="ARBA" id="ARBA00004167"/>
    </source>
</evidence>
<evidence type="ECO:0000256" key="8">
    <source>
        <dbReference type="ARBA" id="ARBA00022771"/>
    </source>
</evidence>
<keyword evidence="7" id="KW-0479">Metal-binding</keyword>
<dbReference type="FunFam" id="3.30.40.10:FF:000233">
    <property type="entry name" value="RING-H2 finger protein ATL54"/>
    <property type="match status" value="1"/>
</dbReference>
<comment type="subcellular location">
    <subcellularLocation>
        <location evidence="2">Membrane</location>
        <topology evidence="2">Single-pass membrane protein</topology>
    </subcellularLocation>
</comment>
<comment type="pathway">
    <text evidence="3">Protein modification; protein ubiquitination.</text>
</comment>
<keyword evidence="21" id="KW-1185">Reference proteome</keyword>
<evidence type="ECO:0000313" key="19">
    <source>
        <dbReference type="EMBL" id="KAF4373140.1"/>
    </source>
</evidence>
<keyword evidence="10" id="KW-0862">Zinc</keyword>
<accession>A0A803QWN8</accession>
<evidence type="ECO:0000256" key="6">
    <source>
        <dbReference type="ARBA" id="ARBA00022692"/>
    </source>
</evidence>
<dbReference type="EC" id="2.3.2.27" evidence="4"/>
<evidence type="ECO:0000256" key="12">
    <source>
        <dbReference type="ARBA" id="ARBA00023136"/>
    </source>
</evidence>
<gene>
    <name evidence="19" type="ORF">F8388_019322</name>
    <name evidence="18" type="ORF">G4B88_018089</name>
</gene>
<evidence type="ECO:0000256" key="15">
    <source>
        <dbReference type="SAM" id="MobiDB-lite"/>
    </source>
</evidence>
<accession>A0A7J6FTH5</accession>
<evidence type="ECO:0000256" key="13">
    <source>
        <dbReference type="ARBA" id="ARBA00024209"/>
    </source>
</evidence>
<evidence type="ECO:0000313" key="21">
    <source>
        <dbReference type="Proteomes" id="UP000583929"/>
    </source>
</evidence>
<sequence length="364" mass="40517">MKHRKLFPSPDGSTNGTECTDFCDPFFGYYYTQPPPPPPPPLTSSLSVTHQINDESHDISPSVIVLVTLFASLLLLLGYYVVVSKSCLGLCRARRNDSYEEEEEALPPSQLDGGDEEFIDGNHQHHPIWFITTVGLQQSIINSITVCRYRKGEGLIEGTDCSVCLNEFREDETLRLLPKCSHAFHIPCIDTWLRSHTNCPLCRAHIVNEGSVSTMAGGPVNQNQEISVNTEETQMGNSDVHSQMSENRVRVGAEEDDVDDNQGDCDDQSKDNPEIAMEDGERRVVSLIAENFERSDCAVNLKQEDDDDDDDCSSSMVDNGLLKRHPSMSYGLSISPVAMKRSYSCGGRFLPSKRNQRPNSILPL</sequence>
<evidence type="ECO:0000256" key="5">
    <source>
        <dbReference type="ARBA" id="ARBA00022679"/>
    </source>
</evidence>
<keyword evidence="12 16" id="KW-0472">Membrane</keyword>
<dbReference type="UniPathway" id="UPA00143"/>
<dbReference type="OMA" id="NQVDHPI"/>
<protein>
    <recommendedName>
        <fullName evidence="4">RING-type E3 ubiquitin transferase</fullName>
        <ecNumber evidence="4">2.3.2.27</ecNumber>
    </recommendedName>
</protein>
<dbReference type="AlphaFoldDB" id="A0A7J6FTH5"/>
<keyword evidence="8 14" id="KW-0863">Zinc-finger</keyword>
<evidence type="ECO:0000313" key="20">
    <source>
        <dbReference type="Proteomes" id="UP000525078"/>
    </source>
</evidence>
<comment type="caution">
    <text evidence="19">The sequence shown here is derived from an EMBL/GenBank/DDBJ whole genome shotgun (WGS) entry which is preliminary data.</text>
</comment>
<dbReference type="Pfam" id="PF13639">
    <property type="entry name" value="zf-RING_2"/>
    <property type="match status" value="1"/>
</dbReference>
<keyword evidence="5" id="KW-0808">Transferase</keyword>
<keyword evidence="11 16" id="KW-1133">Transmembrane helix</keyword>